<feature type="compositionally biased region" description="Polar residues" evidence="1">
    <location>
        <begin position="19"/>
        <end position="37"/>
    </location>
</feature>
<gene>
    <name evidence="2" type="ORF">B0T22DRAFT_464736</name>
</gene>
<evidence type="ECO:0000313" key="3">
    <source>
        <dbReference type="Proteomes" id="UP001270362"/>
    </source>
</evidence>
<comment type="caution">
    <text evidence="2">The sequence shown here is derived from an EMBL/GenBank/DDBJ whole genome shotgun (WGS) entry which is preliminary data.</text>
</comment>
<accession>A0AAE1CA07</accession>
<evidence type="ECO:0000256" key="1">
    <source>
        <dbReference type="SAM" id="MobiDB-lite"/>
    </source>
</evidence>
<keyword evidence="3" id="KW-1185">Reference proteome</keyword>
<feature type="region of interest" description="Disordered" evidence="1">
    <location>
        <begin position="19"/>
        <end position="42"/>
    </location>
</feature>
<proteinExistence type="predicted"/>
<protein>
    <submittedName>
        <fullName evidence="2">Uncharacterized protein</fullName>
    </submittedName>
</protein>
<sequence>MSRTTTPLRPLRSVIQRQPSSISTIARPHQQVQSQMRHYSAKAPTPTGEFYKTFTRPVAKCLLVAVFTYQLVYWGWTKLEHDEVVADRKAEISRLENQVRALQASSTPAKPSASVDGKR</sequence>
<name>A0AAE1CA07_9PEZI</name>
<reference evidence="2" key="2">
    <citation type="submission" date="2023-06" db="EMBL/GenBank/DDBJ databases">
        <authorList>
            <consortium name="Lawrence Berkeley National Laboratory"/>
            <person name="Haridas S."/>
            <person name="Hensen N."/>
            <person name="Bonometti L."/>
            <person name="Westerberg I."/>
            <person name="Brannstrom I.O."/>
            <person name="Guillou S."/>
            <person name="Cros-Aarteil S."/>
            <person name="Calhoun S."/>
            <person name="Kuo A."/>
            <person name="Mondo S."/>
            <person name="Pangilinan J."/>
            <person name="Riley R."/>
            <person name="Labutti K."/>
            <person name="Andreopoulos B."/>
            <person name="Lipzen A."/>
            <person name="Chen C."/>
            <person name="Yanf M."/>
            <person name="Daum C."/>
            <person name="Ng V."/>
            <person name="Clum A."/>
            <person name="Steindorff A."/>
            <person name="Ohm R."/>
            <person name="Martin F."/>
            <person name="Silar P."/>
            <person name="Natvig D."/>
            <person name="Lalanne C."/>
            <person name="Gautier V."/>
            <person name="Ament-Velasquez S.L."/>
            <person name="Kruys A."/>
            <person name="Hutchinson M.I."/>
            <person name="Powell A.J."/>
            <person name="Barry K."/>
            <person name="Miller A.N."/>
            <person name="Grigoriev I.V."/>
            <person name="Debuchy R."/>
            <person name="Gladieux P."/>
            <person name="Thoren M.H."/>
            <person name="Johannesson H."/>
        </authorList>
    </citation>
    <scope>NUCLEOTIDE SEQUENCE</scope>
    <source>
        <strain evidence="2">CBS 314.62</strain>
    </source>
</reference>
<evidence type="ECO:0000313" key="2">
    <source>
        <dbReference type="EMBL" id="KAK3685022.1"/>
    </source>
</evidence>
<dbReference type="Proteomes" id="UP001270362">
    <property type="component" value="Unassembled WGS sequence"/>
</dbReference>
<organism evidence="2 3">
    <name type="scientific">Podospora appendiculata</name>
    <dbReference type="NCBI Taxonomy" id="314037"/>
    <lineage>
        <taxon>Eukaryota</taxon>
        <taxon>Fungi</taxon>
        <taxon>Dikarya</taxon>
        <taxon>Ascomycota</taxon>
        <taxon>Pezizomycotina</taxon>
        <taxon>Sordariomycetes</taxon>
        <taxon>Sordariomycetidae</taxon>
        <taxon>Sordariales</taxon>
        <taxon>Podosporaceae</taxon>
        <taxon>Podospora</taxon>
    </lineage>
</organism>
<reference evidence="2" key="1">
    <citation type="journal article" date="2023" name="Mol. Phylogenet. Evol.">
        <title>Genome-scale phylogeny and comparative genomics of the fungal order Sordariales.</title>
        <authorList>
            <person name="Hensen N."/>
            <person name="Bonometti L."/>
            <person name="Westerberg I."/>
            <person name="Brannstrom I.O."/>
            <person name="Guillou S."/>
            <person name="Cros-Aarteil S."/>
            <person name="Calhoun S."/>
            <person name="Haridas S."/>
            <person name="Kuo A."/>
            <person name="Mondo S."/>
            <person name="Pangilinan J."/>
            <person name="Riley R."/>
            <person name="LaButti K."/>
            <person name="Andreopoulos B."/>
            <person name="Lipzen A."/>
            <person name="Chen C."/>
            <person name="Yan M."/>
            <person name="Daum C."/>
            <person name="Ng V."/>
            <person name="Clum A."/>
            <person name="Steindorff A."/>
            <person name="Ohm R.A."/>
            <person name="Martin F."/>
            <person name="Silar P."/>
            <person name="Natvig D.O."/>
            <person name="Lalanne C."/>
            <person name="Gautier V."/>
            <person name="Ament-Velasquez S.L."/>
            <person name="Kruys A."/>
            <person name="Hutchinson M.I."/>
            <person name="Powell A.J."/>
            <person name="Barry K."/>
            <person name="Miller A.N."/>
            <person name="Grigoriev I.V."/>
            <person name="Debuchy R."/>
            <person name="Gladieux P."/>
            <person name="Hiltunen Thoren M."/>
            <person name="Johannesson H."/>
        </authorList>
    </citation>
    <scope>NUCLEOTIDE SEQUENCE</scope>
    <source>
        <strain evidence="2">CBS 314.62</strain>
    </source>
</reference>
<dbReference type="AlphaFoldDB" id="A0AAE1CA07"/>
<dbReference type="EMBL" id="JAULSO010000003">
    <property type="protein sequence ID" value="KAK3685022.1"/>
    <property type="molecule type" value="Genomic_DNA"/>
</dbReference>